<sequence>MLEALRIVFLCIATSYKELQLATENFNPRNKIGEGGFGSVYKGRLKDGSLAAVKVLSVESKQGVREFLTEIMTISCPEHENLVKLYGCCAERDHRILVYGDGYSNIQFIWKTR</sequence>
<dbReference type="GO" id="GO:0004672">
    <property type="term" value="F:protein kinase activity"/>
    <property type="evidence" value="ECO:0007669"/>
    <property type="project" value="InterPro"/>
</dbReference>
<dbReference type="Proteomes" id="UP000834106">
    <property type="component" value="Chromosome 2"/>
</dbReference>
<gene>
    <name evidence="7" type="ORF">FPE_LOCUS4498</name>
</gene>
<dbReference type="InterPro" id="IPR000719">
    <property type="entry name" value="Prot_kinase_dom"/>
</dbReference>
<keyword evidence="3" id="KW-0418">Kinase</keyword>
<accession>A0AAD1YV31</accession>
<dbReference type="InterPro" id="IPR017441">
    <property type="entry name" value="Protein_kinase_ATP_BS"/>
</dbReference>
<reference evidence="7" key="1">
    <citation type="submission" date="2023-05" db="EMBL/GenBank/DDBJ databases">
        <authorList>
            <person name="Huff M."/>
        </authorList>
    </citation>
    <scope>NUCLEOTIDE SEQUENCE</scope>
</reference>
<dbReference type="Gene3D" id="3.30.200.20">
    <property type="entry name" value="Phosphorylase Kinase, domain 1"/>
    <property type="match status" value="1"/>
</dbReference>
<proteinExistence type="predicted"/>
<keyword evidence="4 5" id="KW-0067">ATP-binding</keyword>
<dbReference type="AlphaFoldDB" id="A0AAD1YV31"/>
<evidence type="ECO:0000313" key="8">
    <source>
        <dbReference type="Proteomes" id="UP000834106"/>
    </source>
</evidence>
<dbReference type="PANTHER" id="PTHR47973">
    <property type="entry name" value="CYSTEINE-RICH RECEPTOR-LIKE PROTEIN KINASE 3"/>
    <property type="match status" value="1"/>
</dbReference>
<dbReference type="Pfam" id="PF07714">
    <property type="entry name" value="PK_Tyr_Ser-Thr"/>
    <property type="match status" value="1"/>
</dbReference>
<dbReference type="InterPro" id="IPR001245">
    <property type="entry name" value="Ser-Thr/Tyr_kinase_cat_dom"/>
</dbReference>
<keyword evidence="1" id="KW-0808">Transferase</keyword>
<dbReference type="FunFam" id="3.30.200.20:FF:000162">
    <property type="entry name" value="Adenine nucleotide alpha hydrolase-like domain kinase"/>
    <property type="match status" value="1"/>
</dbReference>
<organism evidence="7 8">
    <name type="scientific">Fraxinus pennsylvanica</name>
    <dbReference type="NCBI Taxonomy" id="56036"/>
    <lineage>
        <taxon>Eukaryota</taxon>
        <taxon>Viridiplantae</taxon>
        <taxon>Streptophyta</taxon>
        <taxon>Embryophyta</taxon>
        <taxon>Tracheophyta</taxon>
        <taxon>Spermatophyta</taxon>
        <taxon>Magnoliopsida</taxon>
        <taxon>eudicotyledons</taxon>
        <taxon>Gunneridae</taxon>
        <taxon>Pentapetalae</taxon>
        <taxon>asterids</taxon>
        <taxon>lamiids</taxon>
        <taxon>Lamiales</taxon>
        <taxon>Oleaceae</taxon>
        <taxon>Oleeae</taxon>
        <taxon>Fraxinus</taxon>
    </lineage>
</organism>
<keyword evidence="2 5" id="KW-0547">Nucleotide-binding</keyword>
<dbReference type="SUPFAM" id="SSF56112">
    <property type="entry name" value="Protein kinase-like (PK-like)"/>
    <property type="match status" value="1"/>
</dbReference>
<protein>
    <recommendedName>
        <fullName evidence="6">Protein kinase domain-containing protein</fullName>
    </recommendedName>
</protein>
<evidence type="ECO:0000256" key="4">
    <source>
        <dbReference type="ARBA" id="ARBA00022840"/>
    </source>
</evidence>
<name>A0AAD1YV31_9LAMI</name>
<evidence type="ECO:0000313" key="7">
    <source>
        <dbReference type="EMBL" id="CAI9757068.1"/>
    </source>
</evidence>
<dbReference type="InterPro" id="IPR052059">
    <property type="entry name" value="CR_Ser/Thr_kinase"/>
</dbReference>
<keyword evidence="8" id="KW-1185">Reference proteome</keyword>
<feature type="binding site" evidence="5">
    <location>
        <position position="54"/>
    </location>
    <ligand>
        <name>ATP</name>
        <dbReference type="ChEBI" id="CHEBI:30616"/>
    </ligand>
</feature>
<evidence type="ECO:0000256" key="3">
    <source>
        <dbReference type="ARBA" id="ARBA00022777"/>
    </source>
</evidence>
<evidence type="ECO:0000259" key="6">
    <source>
        <dbReference type="PROSITE" id="PS50011"/>
    </source>
</evidence>
<feature type="domain" description="Protein kinase" evidence="6">
    <location>
        <begin position="26"/>
        <end position="113"/>
    </location>
</feature>
<dbReference type="EMBL" id="OU503037">
    <property type="protein sequence ID" value="CAI9757068.1"/>
    <property type="molecule type" value="Genomic_DNA"/>
</dbReference>
<evidence type="ECO:0000256" key="5">
    <source>
        <dbReference type="PROSITE-ProRule" id="PRU10141"/>
    </source>
</evidence>
<dbReference type="InterPro" id="IPR011009">
    <property type="entry name" value="Kinase-like_dom_sf"/>
</dbReference>
<evidence type="ECO:0000256" key="1">
    <source>
        <dbReference type="ARBA" id="ARBA00022679"/>
    </source>
</evidence>
<dbReference type="PROSITE" id="PS50011">
    <property type="entry name" value="PROTEIN_KINASE_DOM"/>
    <property type="match status" value="1"/>
</dbReference>
<dbReference type="PROSITE" id="PS00107">
    <property type="entry name" value="PROTEIN_KINASE_ATP"/>
    <property type="match status" value="1"/>
</dbReference>
<evidence type="ECO:0000256" key="2">
    <source>
        <dbReference type="ARBA" id="ARBA00022741"/>
    </source>
</evidence>
<dbReference type="GO" id="GO:0005524">
    <property type="term" value="F:ATP binding"/>
    <property type="evidence" value="ECO:0007669"/>
    <property type="project" value="UniProtKB-UniRule"/>
</dbReference>